<dbReference type="Pfam" id="PF12852">
    <property type="entry name" value="Cupin_6"/>
    <property type="match status" value="1"/>
</dbReference>
<dbReference type="PANTHER" id="PTHR11019">
    <property type="entry name" value="HTH-TYPE TRANSCRIPTIONAL REGULATOR NIMR"/>
    <property type="match status" value="1"/>
</dbReference>
<accession>A0A6I3KF10</accession>
<dbReference type="SUPFAM" id="SSF51182">
    <property type="entry name" value="RmlC-like cupins"/>
    <property type="match status" value="1"/>
</dbReference>
<evidence type="ECO:0000256" key="2">
    <source>
        <dbReference type="ARBA" id="ARBA00023125"/>
    </source>
</evidence>
<dbReference type="PROSITE" id="PS01124">
    <property type="entry name" value="HTH_ARAC_FAMILY_2"/>
    <property type="match status" value="1"/>
</dbReference>
<dbReference type="InterPro" id="IPR018060">
    <property type="entry name" value="HTH_AraC"/>
</dbReference>
<feature type="domain" description="HTH araC/xylS-type" evidence="4">
    <location>
        <begin position="220"/>
        <end position="318"/>
    </location>
</feature>
<dbReference type="SUPFAM" id="SSF46689">
    <property type="entry name" value="Homeodomain-like"/>
    <property type="match status" value="2"/>
</dbReference>
<evidence type="ECO:0000256" key="1">
    <source>
        <dbReference type="ARBA" id="ARBA00023015"/>
    </source>
</evidence>
<evidence type="ECO:0000313" key="6">
    <source>
        <dbReference type="Proteomes" id="UP000440694"/>
    </source>
</evidence>
<dbReference type="InterPro" id="IPR020449">
    <property type="entry name" value="Tscrpt_reg_AraC-type_HTH"/>
</dbReference>
<evidence type="ECO:0000313" key="5">
    <source>
        <dbReference type="EMBL" id="MTD94165.1"/>
    </source>
</evidence>
<dbReference type="Pfam" id="PF12833">
    <property type="entry name" value="HTH_18"/>
    <property type="match status" value="1"/>
</dbReference>
<keyword evidence="2" id="KW-0238">DNA-binding</keyword>
<protein>
    <submittedName>
        <fullName evidence="5">Helix-turn-helix domain-containing protein</fullName>
    </submittedName>
</protein>
<dbReference type="PANTHER" id="PTHR11019:SF159">
    <property type="entry name" value="TRANSCRIPTIONAL REGULATOR-RELATED"/>
    <property type="match status" value="1"/>
</dbReference>
<keyword evidence="1" id="KW-0805">Transcription regulation</keyword>
<dbReference type="InterPro" id="IPR009057">
    <property type="entry name" value="Homeodomain-like_sf"/>
</dbReference>
<dbReference type="GO" id="GO:0043565">
    <property type="term" value="F:sequence-specific DNA binding"/>
    <property type="evidence" value="ECO:0007669"/>
    <property type="project" value="InterPro"/>
</dbReference>
<sequence>MDALSDVLKVANLTGGVFLHAEFFAPWCVAGRLSPEHCAPALGPASHLIIYHYVIEGSFRIRVEGEDGNELVVGAGEVVLLPRNDLHLIGSDLSVAPVVGSDIIHPPKDGGLFSIHHGGSGERTRMICGFLGCNSAKGNPVISTLPPLLKLNVEQGGAAEWIRSTFQYAAEEVSAGRVGSETVLAKLSELLFVEAVRRYAETLPDGQAGWFAGLREPFVARALALLHRDTTRRWTVDDLGREVGLSRSALADRFIRLIGVPPMHYVASWRMEVAAQKLRKTNASLAQIAETVGYDSEAAFSRAFKKAFGTAPATWRRSNS</sequence>
<gene>
    <name evidence="5" type="ORF">GIW81_07420</name>
</gene>
<dbReference type="InterPro" id="IPR011051">
    <property type="entry name" value="RmlC_Cupin_sf"/>
</dbReference>
<dbReference type="PROSITE" id="PS00041">
    <property type="entry name" value="HTH_ARAC_FAMILY_1"/>
    <property type="match status" value="1"/>
</dbReference>
<dbReference type="PRINTS" id="PR00032">
    <property type="entry name" value="HTHARAC"/>
</dbReference>
<keyword evidence="6" id="KW-1185">Reference proteome</keyword>
<evidence type="ECO:0000259" key="4">
    <source>
        <dbReference type="PROSITE" id="PS01124"/>
    </source>
</evidence>
<dbReference type="InterPro" id="IPR018062">
    <property type="entry name" value="HTH_AraC-typ_CS"/>
</dbReference>
<evidence type="ECO:0000256" key="3">
    <source>
        <dbReference type="ARBA" id="ARBA00023163"/>
    </source>
</evidence>
<comment type="caution">
    <text evidence="5">The sequence shown here is derived from an EMBL/GenBank/DDBJ whole genome shotgun (WGS) entry which is preliminary data.</text>
</comment>
<dbReference type="Gene3D" id="1.10.10.60">
    <property type="entry name" value="Homeodomain-like"/>
    <property type="match status" value="2"/>
</dbReference>
<dbReference type="InterPro" id="IPR032783">
    <property type="entry name" value="AraC_lig"/>
</dbReference>
<name>A0A6I3KF10_9HYPH</name>
<dbReference type="GO" id="GO:0003700">
    <property type="term" value="F:DNA-binding transcription factor activity"/>
    <property type="evidence" value="ECO:0007669"/>
    <property type="project" value="InterPro"/>
</dbReference>
<organism evidence="5 6">
    <name type="scientific">Hyphomicrobium album</name>
    <dbReference type="NCBI Taxonomy" id="2665159"/>
    <lineage>
        <taxon>Bacteria</taxon>
        <taxon>Pseudomonadati</taxon>
        <taxon>Pseudomonadota</taxon>
        <taxon>Alphaproteobacteria</taxon>
        <taxon>Hyphomicrobiales</taxon>
        <taxon>Hyphomicrobiaceae</taxon>
        <taxon>Hyphomicrobium</taxon>
    </lineage>
</organism>
<dbReference type="SMART" id="SM00342">
    <property type="entry name" value="HTH_ARAC"/>
    <property type="match status" value="1"/>
</dbReference>
<dbReference type="EMBL" id="WMBQ01000001">
    <property type="protein sequence ID" value="MTD94165.1"/>
    <property type="molecule type" value="Genomic_DNA"/>
</dbReference>
<dbReference type="Proteomes" id="UP000440694">
    <property type="component" value="Unassembled WGS sequence"/>
</dbReference>
<proteinExistence type="predicted"/>
<dbReference type="AlphaFoldDB" id="A0A6I3KF10"/>
<dbReference type="RefSeq" id="WP_154738626.1">
    <property type="nucleotide sequence ID" value="NZ_WMBQ01000001.1"/>
</dbReference>
<reference evidence="5 6" key="1">
    <citation type="submission" date="2019-11" db="EMBL/GenBank/DDBJ databases">
        <title>Identification of a novel strain.</title>
        <authorList>
            <person name="Xu Q."/>
            <person name="Wang G."/>
        </authorList>
    </citation>
    <scope>NUCLEOTIDE SEQUENCE [LARGE SCALE GENOMIC DNA]</scope>
    <source>
        <strain evidence="6">xq</strain>
    </source>
</reference>
<keyword evidence="3" id="KW-0804">Transcription</keyword>